<name>A0A6V4C1C9_9EUKA</name>
<evidence type="ECO:0000256" key="3">
    <source>
        <dbReference type="ARBA" id="ARBA00023002"/>
    </source>
</evidence>
<keyword evidence="3" id="KW-0560">Oxidoreductase</keyword>
<reference evidence="5" key="1">
    <citation type="submission" date="2021-01" db="EMBL/GenBank/DDBJ databases">
        <authorList>
            <person name="Corre E."/>
            <person name="Pelletier E."/>
            <person name="Niang G."/>
            <person name="Scheremetjew M."/>
            <person name="Finn R."/>
            <person name="Kale V."/>
            <person name="Holt S."/>
            <person name="Cochrane G."/>
            <person name="Meng A."/>
            <person name="Brown T."/>
            <person name="Cohen L."/>
        </authorList>
    </citation>
    <scope>NUCLEOTIDE SEQUENCE</scope>
    <source>
        <strain evidence="5">UIO037</strain>
    </source>
</reference>
<dbReference type="Gene3D" id="2.30.29.30">
    <property type="entry name" value="Pleckstrin-homology domain (PH domain)/Phosphotyrosine-binding domain (PTB)"/>
    <property type="match status" value="1"/>
</dbReference>
<dbReference type="AlphaFoldDB" id="A0A6V4C1C9"/>
<evidence type="ECO:0000256" key="1">
    <source>
        <dbReference type="ARBA" id="ARBA00006926"/>
    </source>
</evidence>
<dbReference type="GO" id="GO:0006979">
    <property type="term" value="P:response to oxidative stress"/>
    <property type="evidence" value="ECO:0007669"/>
    <property type="project" value="InterPro"/>
</dbReference>
<protein>
    <recommendedName>
        <fullName evidence="4">PH domain-containing protein</fullName>
    </recommendedName>
</protein>
<dbReference type="PROSITE" id="PS51355">
    <property type="entry name" value="GLUTATHIONE_PEROXID_3"/>
    <property type="match status" value="1"/>
</dbReference>
<sequence length="197" mass="21275">MPIFGQAAPAPDPPLANEPARLVEALGGPLGDVAHDEKALARATALATGSKPAFFSHVLLRQPGCFSWYWTRAWAVVQSGSVVVYPDQAATAPLTSPMKVEDCLCEVGEREECKTDFYCFRLVHAQGSAIFCAYSSKEQILWLQALQKSGVRYEEPSLDIGGVTSIFQHQAKLLSGELVDLSRYAGCVCLVVNVASK</sequence>
<evidence type="ECO:0000256" key="2">
    <source>
        <dbReference type="ARBA" id="ARBA00022559"/>
    </source>
</evidence>
<keyword evidence="2" id="KW-0575">Peroxidase</keyword>
<dbReference type="SMART" id="SM00233">
    <property type="entry name" value="PH"/>
    <property type="match status" value="1"/>
</dbReference>
<evidence type="ECO:0000313" key="5">
    <source>
        <dbReference type="EMBL" id="CAE2279119.1"/>
    </source>
</evidence>
<organism evidence="5">
    <name type="scientific">Prymnesium polylepis</name>
    <dbReference type="NCBI Taxonomy" id="72548"/>
    <lineage>
        <taxon>Eukaryota</taxon>
        <taxon>Haptista</taxon>
        <taxon>Haptophyta</taxon>
        <taxon>Prymnesiophyceae</taxon>
        <taxon>Prymnesiales</taxon>
        <taxon>Prymnesiaceae</taxon>
        <taxon>Prymnesium</taxon>
    </lineage>
</organism>
<proteinExistence type="inferred from homology"/>
<dbReference type="GO" id="GO:0004601">
    <property type="term" value="F:peroxidase activity"/>
    <property type="evidence" value="ECO:0007669"/>
    <property type="project" value="UniProtKB-KW"/>
</dbReference>
<dbReference type="InterPro" id="IPR001849">
    <property type="entry name" value="PH_domain"/>
</dbReference>
<dbReference type="InterPro" id="IPR000889">
    <property type="entry name" value="Glutathione_peroxidase"/>
</dbReference>
<comment type="similarity">
    <text evidence="1">Belongs to the glutathione peroxidase family.</text>
</comment>
<accession>A0A6V4C1C9</accession>
<dbReference type="SUPFAM" id="SSF50729">
    <property type="entry name" value="PH domain-like"/>
    <property type="match status" value="1"/>
</dbReference>
<dbReference type="EMBL" id="HBKO01039715">
    <property type="protein sequence ID" value="CAE2279119.1"/>
    <property type="molecule type" value="Transcribed_RNA"/>
</dbReference>
<gene>
    <name evidence="5" type="ORF">CPOL0286_LOCUS18166</name>
</gene>
<dbReference type="InterPro" id="IPR011993">
    <property type="entry name" value="PH-like_dom_sf"/>
</dbReference>
<feature type="domain" description="PH" evidence="4">
    <location>
        <begin position="52"/>
        <end position="153"/>
    </location>
</feature>
<dbReference type="Pfam" id="PF00169">
    <property type="entry name" value="PH"/>
    <property type="match status" value="1"/>
</dbReference>
<evidence type="ECO:0000259" key="4">
    <source>
        <dbReference type="SMART" id="SM00233"/>
    </source>
</evidence>